<feature type="compositionally biased region" description="Low complexity" evidence="7">
    <location>
        <begin position="39"/>
        <end position="58"/>
    </location>
</feature>
<feature type="compositionally biased region" description="Polar residues" evidence="7">
    <location>
        <begin position="1"/>
        <end position="10"/>
    </location>
</feature>
<dbReference type="Gene3D" id="2.130.10.10">
    <property type="entry name" value="YVTN repeat-like/Quinoprotein amine dehydrogenase"/>
    <property type="match status" value="2"/>
</dbReference>
<evidence type="ECO:0000313" key="10">
    <source>
        <dbReference type="Proteomes" id="UP000250043"/>
    </source>
</evidence>
<feature type="repeat" description="WD" evidence="6">
    <location>
        <begin position="600"/>
        <end position="634"/>
    </location>
</feature>
<dbReference type="InterPro" id="IPR001680">
    <property type="entry name" value="WD40_rpt"/>
</dbReference>
<dbReference type="InterPro" id="IPR013258">
    <property type="entry name" value="Striatin_N"/>
</dbReference>
<dbReference type="CDD" id="cd00200">
    <property type="entry name" value="WD40"/>
    <property type="match status" value="1"/>
</dbReference>
<dbReference type="PANTHER" id="PTHR15653:SF0">
    <property type="entry name" value="CONNECTOR OF KINASE TO AP-1, ISOFORM E"/>
    <property type="match status" value="1"/>
</dbReference>
<protein>
    <submittedName>
        <fullName evidence="9">WD40 repeat-like protein</fullName>
    </submittedName>
</protein>
<feature type="repeat" description="WD" evidence="6">
    <location>
        <begin position="492"/>
        <end position="533"/>
    </location>
</feature>
<feature type="compositionally biased region" description="Polar residues" evidence="7">
    <location>
        <begin position="387"/>
        <end position="397"/>
    </location>
</feature>
<dbReference type="PRINTS" id="PR00320">
    <property type="entry name" value="GPROTEINBRPT"/>
</dbReference>
<reference evidence="9 10" key="1">
    <citation type="submission" date="2016-07" db="EMBL/GenBank/DDBJ databases">
        <title>Draft genome of the white-rot fungus Obba rivulosa 3A-2.</title>
        <authorList>
            <consortium name="DOE Joint Genome Institute"/>
            <person name="Miettinen O."/>
            <person name="Riley R."/>
            <person name="Acob R."/>
            <person name="Barry K."/>
            <person name="Cullen D."/>
            <person name="De Vries R."/>
            <person name="Hainaut M."/>
            <person name="Hatakka A."/>
            <person name="Henrissat B."/>
            <person name="Hilden K."/>
            <person name="Kuo R."/>
            <person name="Labutti K."/>
            <person name="Lipzen A."/>
            <person name="Makela M.R."/>
            <person name="Sandor L."/>
            <person name="Spatafora J.W."/>
            <person name="Grigoriev I.V."/>
            <person name="Hibbett D.S."/>
        </authorList>
    </citation>
    <scope>NUCLEOTIDE SEQUENCE [LARGE SCALE GENOMIC DNA]</scope>
    <source>
        <strain evidence="9 10">3A-2</strain>
    </source>
</reference>
<dbReference type="Pfam" id="PF00400">
    <property type="entry name" value="WD40"/>
    <property type="match status" value="6"/>
</dbReference>
<dbReference type="SUPFAM" id="SSF50978">
    <property type="entry name" value="WD40 repeat-like"/>
    <property type="match status" value="1"/>
</dbReference>
<feature type="repeat" description="WD" evidence="6">
    <location>
        <begin position="750"/>
        <end position="783"/>
    </location>
</feature>
<dbReference type="SMART" id="SM00320">
    <property type="entry name" value="WD40"/>
    <property type="match status" value="6"/>
</dbReference>
<dbReference type="GO" id="GO:0005516">
    <property type="term" value="F:calmodulin binding"/>
    <property type="evidence" value="ECO:0007669"/>
    <property type="project" value="UniProtKB-KW"/>
</dbReference>
<dbReference type="Proteomes" id="UP000250043">
    <property type="component" value="Unassembled WGS sequence"/>
</dbReference>
<dbReference type="InterPro" id="IPR036322">
    <property type="entry name" value="WD40_repeat_dom_sf"/>
</dbReference>
<dbReference type="PROSITE" id="PS50082">
    <property type="entry name" value="WD_REPEATS_2"/>
    <property type="match status" value="4"/>
</dbReference>
<feature type="compositionally biased region" description="Polar residues" evidence="7">
    <location>
        <begin position="196"/>
        <end position="220"/>
    </location>
</feature>
<feature type="region of interest" description="Disordered" evidence="7">
    <location>
        <begin position="422"/>
        <end position="477"/>
    </location>
</feature>
<evidence type="ECO:0000259" key="8">
    <source>
        <dbReference type="Pfam" id="PF08232"/>
    </source>
</evidence>
<organism evidence="9 10">
    <name type="scientific">Obba rivulosa</name>
    <dbReference type="NCBI Taxonomy" id="1052685"/>
    <lineage>
        <taxon>Eukaryota</taxon>
        <taxon>Fungi</taxon>
        <taxon>Dikarya</taxon>
        <taxon>Basidiomycota</taxon>
        <taxon>Agaricomycotina</taxon>
        <taxon>Agaricomycetes</taxon>
        <taxon>Polyporales</taxon>
        <taxon>Gelatoporiaceae</taxon>
        <taxon>Obba</taxon>
    </lineage>
</organism>
<evidence type="ECO:0000256" key="7">
    <source>
        <dbReference type="SAM" id="MobiDB-lite"/>
    </source>
</evidence>
<dbReference type="OrthoDB" id="727118at2759"/>
<feature type="region of interest" description="Disordered" evidence="7">
    <location>
        <begin position="1"/>
        <end position="69"/>
    </location>
</feature>
<dbReference type="PROSITE" id="PS50294">
    <property type="entry name" value="WD_REPEATS_REGION"/>
    <property type="match status" value="4"/>
</dbReference>
<feature type="compositionally biased region" description="Polar residues" evidence="7">
    <location>
        <begin position="324"/>
        <end position="337"/>
    </location>
</feature>
<feature type="compositionally biased region" description="Polar residues" evidence="7">
    <location>
        <begin position="141"/>
        <end position="166"/>
    </location>
</feature>
<evidence type="ECO:0000313" key="9">
    <source>
        <dbReference type="EMBL" id="OCH95291.1"/>
    </source>
</evidence>
<dbReference type="InterPro" id="IPR051488">
    <property type="entry name" value="WD_repeat_striatin"/>
</dbReference>
<proteinExistence type="inferred from homology"/>
<feature type="domain" description="Striatin N-terminal" evidence="8">
    <location>
        <begin position="73"/>
        <end position="265"/>
    </location>
</feature>
<evidence type="ECO:0000256" key="1">
    <source>
        <dbReference type="ARBA" id="ARBA00009616"/>
    </source>
</evidence>
<accession>A0A8E2DTB2</accession>
<evidence type="ECO:0000256" key="5">
    <source>
        <dbReference type="ARBA" id="ARBA00023054"/>
    </source>
</evidence>
<keyword evidence="5" id="KW-0175">Coiled coil</keyword>
<keyword evidence="4" id="KW-0112">Calmodulin-binding</keyword>
<dbReference type="PANTHER" id="PTHR15653">
    <property type="entry name" value="STRIATIN"/>
    <property type="match status" value="1"/>
</dbReference>
<evidence type="ECO:0000256" key="4">
    <source>
        <dbReference type="ARBA" id="ARBA00022860"/>
    </source>
</evidence>
<dbReference type="PROSITE" id="PS00678">
    <property type="entry name" value="WD_REPEATS_1"/>
    <property type="match status" value="1"/>
</dbReference>
<feature type="region of interest" description="Disordered" evidence="7">
    <location>
        <begin position="319"/>
        <end position="407"/>
    </location>
</feature>
<evidence type="ECO:0000256" key="2">
    <source>
        <dbReference type="ARBA" id="ARBA00022574"/>
    </source>
</evidence>
<dbReference type="EMBL" id="KV722337">
    <property type="protein sequence ID" value="OCH95291.1"/>
    <property type="molecule type" value="Genomic_DNA"/>
</dbReference>
<feature type="compositionally biased region" description="Acidic residues" evidence="7">
    <location>
        <begin position="458"/>
        <end position="474"/>
    </location>
</feature>
<dbReference type="InterPro" id="IPR019775">
    <property type="entry name" value="WD40_repeat_CS"/>
</dbReference>
<keyword evidence="3" id="KW-0677">Repeat</keyword>
<dbReference type="AlphaFoldDB" id="A0A8E2DTB2"/>
<dbReference type="Gene3D" id="1.20.5.300">
    <property type="match status" value="1"/>
</dbReference>
<evidence type="ECO:0000256" key="3">
    <source>
        <dbReference type="ARBA" id="ARBA00022737"/>
    </source>
</evidence>
<keyword evidence="2 6" id="KW-0853">WD repeat</keyword>
<gene>
    <name evidence="9" type="ORF">OBBRIDRAFT_884117</name>
</gene>
<feature type="repeat" description="WD" evidence="6">
    <location>
        <begin position="547"/>
        <end position="578"/>
    </location>
</feature>
<dbReference type="InterPro" id="IPR015943">
    <property type="entry name" value="WD40/YVTN_repeat-like_dom_sf"/>
</dbReference>
<name>A0A8E2DTB2_9APHY</name>
<feature type="region of interest" description="Disordered" evidence="7">
    <location>
        <begin position="139"/>
        <end position="244"/>
    </location>
</feature>
<dbReference type="InterPro" id="IPR020472">
    <property type="entry name" value="WD40_PAC1"/>
</dbReference>
<keyword evidence="10" id="KW-1185">Reference proteome</keyword>
<dbReference type="Pfam" id="PF08232">
    <property type="entry name" value="Striatin"/>
    <property type="match status" value="1"/>
</dbReference>
<comment type="similarity">
    <text evidence="1">Belongs to the WD repeat striatin family.</text>
</comment>
<feature type="compositionally biased region" description="Low complexity" evidence="7">
    <location>
        <begin position="364"/>
        <end position="386"/>
    </location>
</feature>
<feature type="compositionally biased region" description="Basic and acidic residues" evidence="7">
    <location>
        <begin position="167"/>
        <end position="177"/>
    </location>
</feature>
<sequence length="831" mass="90171">MINAASRITSNPPPQNQNYQNTIQLPMLGSAVPPPRPLGLPQQQQQQQQPPQQQQVPQTSEIPLPPQSGQDFTLSSVLHFLQTEWRRYERDRNEWEIERAEMRARIALLEGERRSFDNVKLDLMRRIKMLEYALRVERSKQLTQPTSQSVPPTKLASLQAQGGTLSQKDDAYSHKEGSSGSSPRSEDSPLPADRMSTGSVPNGNPPSRTQTWIGTGTWSLPNGPPGGTIGHLGKPPVGRDPKSRARSRDYLKQCLQEVSYLTSPQAMNPLPSRPLLNQSTMPGVQLPNVPSFDQMPFNGRPRKVMPEAGKDFPLLNGINMVAGPSSSPANAGPQTNAADRAGLPSSGMLTTSQSPPGPLNSFGQPAPLQPEQQHQQQSQAQQMQPAESNQAQISQQMDAKGKAREPDQPVTAIFRPGEDWKEQLRQSHQAAEQARLDSGQAGVPLSGAAMWEARSRDEEDEAKEEETEAEDDESSVIGEGDGAKIWKAKRTLRNHLDAVRALAFHPTDLCLATGGDDNTVKIWRVELSGLASSASRPTTEVEPQLTLRGHSAAITRLVHAPSKQLLYSASLDSSIRVWALPPASHTTYAPYDATRVRGELIGHTDAVWDLALARDESTLISCGAEGAVKVWDVSGPSGGGSLKLTWSYHGLESSDSLDEGDAPGATAVEAIKTDLKKVAVAYQNAAIKIFDIETGKEHLRLQPDPSEDGAPAGQVNNMVSHPTMSLLITGHDDKHIRIFDILSGQCTHSMLAHLDAVTSLSIDAAGFALVSGSNDCSVRFWDILNSRACVQELTNHREKAREGVLDVEFHPSLPIMASAGADGVIRLYASS</sequence>
<evidence type="ECO:0000256" key="6">
    <source>
        <dbReference type="PROSITE-ProRule" id="PRU00221"/>
    </source>
</evidence>